<dbReference type="Pfam" id="PF01652">
    <property type="entry name" value="IF4E"/>
    <property type="match status" value="1"/>
</dbReference>
<dbReference type="InterPro" id="IPR001040">
    <property type="entry name" value="TIF_eIF_4E"/>
</dbReference>
<name>A0ABR3P899_9PEZI</name>
<accession>A0ABR3P899</accession>
<dbReference type="InterPro" id="IPR023398">
    <property type="entry name" value="TIF_eIF4e-like"/>
</dbReference>
<dbReference type="EMBL" id="JBFMKM010000012">
    <property type="protein sequence ID" value="KAL1302396.1"/>
    <property type="molecule type" value="Genomic_DNA"/>
</dbReference>
<evidence type="ECO:0000256" key="1">
    <source>
        <dbReference type="ARBA" id="ARBA00022540"/>
    </source>
</evidence>
<dbReference type="GeneID" id="95976499"/>
<feature type="compositionally biased region" description="Basic and acidic residues" evidence="6">
    <location>
        <begin position="29"/>
        <end position="42"/>
    </location>
</feature>
<sequence>MRANLLSKLRPPPLVHSWDFWHDRQNRQERRKDASKDSKPSEAEGFANESELSAAAREGLESHKYEDRLVHLAEVTDVRAFWNLFNNFDISTLPLRDSVHLFHRGVKPVWEDARNARGGAWTFRVPKEKAQEFWKQICMLAIGERLQAAVESERKTFRDDICGVSLSVRFTSTLIQIWNRDARHEEGIAMILSTVLENISPELKPKENSYYYKPHDEHAGFNTNAAPSGEFSPQENRDMSPPPGTSHGPQTYRMDTGEAASRPIEVQGMQDQTNKEQSGRTLPTFPRSTKGVGLMSTRPGQGLDESKTAEIVSRVAPPGLKGEQSGVGDGGDPLAAVAKGTGYYGQDEAVKDIEESLTSMKEAMDKIAEKDHHIQGIEGQEVDEKMTDG</sequence>
<dbReference type="PANTHER" id="PTHR11960">
    <property type="entry name" value="EUKARYOTIC TRANSLATION INITIATION FACTOR 4E RELATED"/>
    <property type="match status" value="1"/>
</dbReference>
<dbReference type="RefSeq" id="XP_069198672.1">
    <property type="nucleotide sequence ID" value="XM_069342167.1"/>
</dbReference>
<gene>
    <name evidence="7" type="ORF">AAFC00_002797</name>
</gene>
<evidence type="ECO:0000256" key="4">
    <source>
        <dbReference type="ARBA" id="ARBA00022917"/>
    </source>
</evidence>
<organism evidence="7 8">
    <name type="scientific">Neodothiora populina</name>
    <dbReference type="NCBI Taxonomy" id="2781224"/>
    <lineage>
        <taxon>Eukaryota</taxon>
        <taxon>Fungi</taxon>
        <taxon>Dikarya</taxon>
        <taxon>Ascomycota</taxon>
        <taxon>Pezizomycotina</taxon>
        <taxon>Dothideomycetes</taxon>
        <taxon>Dothideomycetidae</taxon>
        <taxon>Dothideales</taxon>
        <taxon>Dothioraceae</taxon>
        <taxon>Neodothiora</taxon>
    </lineage>
</organism>
<evidence type="ECO:0000256" key="6">
    <source>
        <dbReference type="SAM" id="MobiDB-lite"/>
    </source>
</evidence>
<evidence type="ECO:0008006" key="9">
    <source>
        <dbReference type="Google" id="ProtNLM"/>
    </source>
</evidence>
<keyword evidence="4 5" id="KW-0648">Protein biosynthesis</keyword>
<keyword evidence="1 5" id="KW-0396">Initiation factor</keyword>
<feature type="region of interest" description="Disordered" evidence="6">
    <location>
        <begin position="29"/>
        <end position="51"/>
    </location>
</feature>
<keyword evidence="3 5" id="KW-0694">RNA-binding</keyword>
<dbReference type="Gene3D" id="3.30.760.10">
    <property type="entry name" value="RNA Cap, Translation Initiation Factor Eif4e"/>
    <property type="match status" value="1"/>
</dbReference>
<comment type="caution">
    <text evidence="7">The sequence shown here is derived from an EMBL/GenBank/DDBJ whole genome shotgun (WGS) entry which is preliminary data.</text>
</comment>
<evidence type="ECO:0000256" key="3">
    <source>
        <dbReference type="ARBA" id="ARBA00022884"/>
    </source>
</evidence>
<dbReference type="Proteomes" id="UP001562354">
    <property type="component" value="Unassembled WGS sequence"/>
</dbReference>
<evidence type="ECO:0000256" key="2">
    <source>
        <dbReference type="ARBA" id="ARBA00022845"/>
    </source>
</evidence>
<feature type="compositionally biased region" description="Basic and acidic residues" evidence="6">
    <location>
        <begin position="210"/>
        <end position="219"/>
    </location>
</feature>
<protein>
    <recommendedName>
        <fullName evidence="9">Translation initiation factor eIF4e</fullName>
    </recommendedName>
</protein>
<keyword evidence="2" id="KW-0810">Translation regulation</keyword>
<comment type="similarity">
    <text evidence="5">Belongs to the eukaryotic initiation factor 4E family.</text>
</comment>
<evidence type="ECO:0000313" key="8">
    <source>
        <dbReference type="Proteomes" id="UP001562354"/>
    </source>
</evidence>
<feature type="region of interest" description="Disordered" evidence="6">
    <location>
        <begin position="269"/>
        <end position="303"/>
    </location>
</feature>
<evidence type="ECO:0000313" key="7">
    <source>
        <dbReference type="EMBL" id="KAL1302396.1"/>
    </source>
</evidence>
<dbReference type="SUPFAM" id="SSF55418">
    <property type="entry name" value="eIF4e-like"/>
    <property type="match status" value="1"/>
</dbReference>
<feature type="compositionally biased region" description="Polar residues" evidence="6">
    <location>
        <begin position="221"/>
        <end position="234"/>
    </location>
</feature>
<feature type="region of interest" description="Disordered" evidence="6">
    <location>
        <begin position="210"/>
        <end position="254"/>
    </location>
</feature>
<dbReference type="PANTHER" id="PTHR11960:SF66">
    <property type="entry name" value="EUKARYOTIC TRANSLATION INITIATION FACTOR 4E TYPE 3"/>
    <property type="match status" value="1"/>
</dbReference>
<evidence type="ECO:0000256" key="5">
    <source>
        <dbReference type="RuleBase" id="RU004374"/>
    </source>
</evidence>
<reference evidence="7 8" key="1">
    <citation type="submission" date="2024-07" db="EMBL/GenBank/DDBJ databases">
        <title>Draft sequence of the Neodothiora populina.</title>
        <authorList>
            <person name="Drown D.D."/>
            <person name="Schuette U.S."/>
            <person name="Buechlein A.B."/>
            <person name="Rusch D.R."/>
            <person name="Winton L.W."/>
            <person name="Adams G.A."/>
        </authorList>
    </citation>
    <scope>NUCLEOTIDE SEQUENCE [LARGE SCALE GENOMIC DNA]</scope>
    <source>
        <strain evidence="7 8">CPC 39397</strain>
    </source>
</reference>
<proteinExistence type="inferred from homology"/>
<keyword evidence="8" id="KW-1185">Reference proteome</keyword>